<dbReference type="GO" id="GO:0004489">
    <property type="term" value="F:methylenetetrahydrofolate reductase [NAD(P)H] activity"/>
    <property type="evidence" value="ECO:0007669"/>
    <property type="project" value="UniProtKB-EC"/>
</dbReference>
<dbReference type="Proteomes" id="UP001494902">
    <property type="component" value="Unassembled WGS sequence"/>
</dbReference>
<evidence type="ECO:0000256" key="4">
    <source>
        <dbReference type="ARBA" id="ARBA00022827"/>
    </source>
</evidence>
<evidence type="ECO:0000256" key="6">
    <source>
        <dbReference type="RuleBase" id="RU003862"/>
    </source>
</evidence>
<dbReference type="Gene3D" id="3.20.20.220">
    <property type="match status" value="1"/>
</dbReference>
<dbReference type="PANTHER" id="PTHR38755:SF1">
    <property type="entry name" value="METHYLENE-TETRAHYDROFOLATE REDUCTASE C-TERMINAL DOMAIN-CONTAINING PROTEIN"/>
    <property type="match status" value="1"/>
</dbReference>
<evidence type="ECO:0000256" key="3">
    <source>
        <dbReference type="ARBA" id="ARBA00022630"/>
    </source>
</evidence>
<dbReference type="SUPFAM" id="SSF51730">
    <property type="entry name" value="FAD-linked oxidoreductase"/>
    <property type="match status" value="1"/>
</dbReference>
<dbReference type="InterPro" id="IPR003171">
    <property type="entry name" value="Mehydrof_redctse-like"/>
</dbReference>
<keyword evidence="3 6" id="KW-0285">Flavoprotein</keyword>
<protein>
    <recommendedName>
        <fullName evidence="6">Methylenetetrahydrofolate reductase</fullName>
    </recommendedName>
</protein>
<reference evidence="7 8" key="1">
    <citation type="submission" date="2024-03" db="EMBL/GenBank/DDBJ databases">
        <title>Draft genome sequence of Pseudonocardia nematodicida JCM 31783.</title>
        <authorList>
            <person name="Butdee W."/>
            <person name="Duangmal K."/>
        </authorList>
    </citation>
    <scope>NUCLEOTIDE SEQUENCE [LARGE SCALE GENOMIC DNA]</scope>
    <source>
        <strain evidence="7 8">JCM 31783</strain>
    </source>
</reference>
<dbReference type="RefSeq" id="WP_349298736.1">
    <property type="nucleotide sequence ID" value="NZ_JBEDNQ010000005.1"/>
</dbReference>
<organism evidence="7 8">
    <name type="scientific">Pseudonocardia nematodicida</name>
    <dbReference type="NCBI Taxonomy" id="1206997"/>
    <lineage>
        <taxon>Bacteria</taxon>
        <taxon>Bacillati</taxon>
        <taxon>Actinomycetota</taxon>
        <taxon>Actinomycetes</taxon>
        <taxon>Pseudonocardiales</taxon>
        <taxon>Pseudonocardiaceae</taxon>
        <taxon>Pseudonocardia</taxon>
    </lineage>
</organism>
<evidence type="ECO:0000313" key="8">
    <source>
        <dbReference type="Proteomes" id="UP001494902"/>
    </source>
</evidence>
<proteinExistence type="inferred from homology"/>
<dbReference type="PANTHER" id="PTHR38755">
    <property type="entry name" value="5,10-METHYLENETETRAHYDROFOLATE REDUCTASE"/>
    <property type="match status" value="1"/>
</dbReference>
<evidence type="ECO:0000313" key="7">
    <source>
        <dbReference type="EMBL" id="MEQ3551664.1"/>
    </source>
</evidence>
<keyword evidence="4 6" id="KW-0274">FAD</keyword>
<evidence type="ECO:0000256" key="2">
    <source>
        <dbReference type="ARBA" id="ARBA00004777"/>
    </source>
</evidence>
<sequence length="291" mass="31233">MVASQFRTGAAALCDPLRSVRFRGGTSPIVGPVTEGFRIICEIEPPTKPDLKHARHQIGVLSPVSDSFLIPDNHIGRATVSSIAVANEVRAVGGRSIACVNSRDRNLLGFRRDLLTAAAYGVDQFLFVHGDKPSAGDRTGELTVRAMIEEARAATGQDPFAGVEPFRLGVAAGHHRRMAAWKQAADFVFVQVGYSVDAFLRWREANPTDLPVYAGVMVLASAGMATRLRASIPDIEIPDELVDRVAGSPAAGVDAACEQIQALRDTGAFAGVHLVPVSRFREVAAQLERQR</sequence>
<keyword evidence="8" id="KW-1185">Reference proteome</keyword>
<comment type="pathway">
    <text evidence="2 6">One-carbon metabolism; tetrahydrofolate interconversion.</text>
</comment>
<keyword evidence="5 6" id="KW-0560">Oxidoreductase</keyword>
<dbReference type="InterPro" id="IPR029041">
    <property type="entry name" value="FAD-linked_oxidoreductase-like"/>
</dbReference>
<accession>A0ABV1KBL4</accession>
<comment type="caution">
    <text evidence="7">The sequence shown here is derived from an EMBL/GenBank/DDBJ whole genome shotgun (WGS) entry which is preliminary data.</text>
</comment>
<dbReference type="EMBL" id="JBEDNQ010000005">
    <property type="protein sequence ID" value="MEQ3551664.1"/>
    <property type="molecule type" value="Genomic_DNA"/>
</dbReference>
<evidence type="ECO:0000256" key="5">
    <source>
        <dbReference type="ARBA" id="ARBA00023002"/>
    </source>
</evidence>
<dbReference type="Pfam" id="PF02219">
    <property type="entry name" value="MTHFR"/>
    <property type="match status" value="1"/>
</dbReference>
<comment type="similarity">
    <text evidence="6">Belongs to the methylenetetrahydrofolate reductase family.</text>
</comment>
<evidence type="ECO:0000256" key="1">
    <source>
        <dbReference type="ARBA" id="ARBA00001974"/>
    </source>
</evidence>
<gene>
    <name evidence="7" type="ORF">WIS52_14405</name>
</gene>
<name>A0ABV1KBL4_9PSEU</name>
<comment type="cofactor">
    <cofactor evidence="1 6">
        <name>FAD</name>
        <dbReference type="ChEBI" id="CHEBI:57692"/>
    </cofactor>
</comment>